<proteinExistence type="inferred from homology"/>
<evidence type="ECO:0000256" key="2">
    <source>
        <dbReference type="ARBA" id="ARBA00005058"/>
    </source>
</evidence>
<feature type="binding site" evidence="8">
    <location>
        <position position="243"/>
    </location>
    <ligand>
        <name>a purine D-ribonucleoside</name>
        <dbReference type="ChEBI" id="CHEBI:142355"/>
    </ligand>
</feature>
<dbReference type="PIRSF" id="PIRSF000477">
    <property type="entry name" value="PurNPase"/>
    <property type="match status" value="1"/>
</dbReference>
<feature type="binding site" evidence="8">
    <location>
        <position position="201"/>
    </location>
    <ligand>
        <name>a purine D-ribonucleoside</name>
        <dbReference type="ChEBI" id="CHEBI:142355"/>
    </ligand>
</feature>
<dbReference type="InterPro" id="IPR035994">
    <property type="entry name" value="Nucleoside_phosphorylase_sf"/>
</dbReference>
<dbReference type="InterPro" id="IPR000845">
    <property type="entry name" value="Nucleoside_phosphorylase_d"/>
</dbReference>
<dbReference type="PANTHER" id="PTHR11904">
    <property type="entry name" value="METHYLTHIOADENOSINE/PURINE NUCLEOSIDE PHOSPHORYLASE"/>
    <property type="match status" value="1"/>
</dbReference>
<comment type="function">
    <text evidence="1">The purine nucleoside phosphorylases catalyze the phosphorolytic breakdown of the N-glycosidic bond in the beta-(deoxy)ribonucleoside molecules, with the formation of the corresponding free purine bases and pentose-1-phosphate. Cleaves guanosine, inosine, 2'-deoxyguanosine and 2'-deoxyinosine.</text>
</comment>
<feature type="binding site" evidence="8">
    <location>
        <begin position="88"/>
        <end position="90"/>
    </location>
    <ligand>
        <name>phosphate</name>
        <dbReference type="ChEBI" id="CHEBI:43474"/>
    </ligand>
</feature>
<evidence type="ECO:0000256" key="3">
    <source>
        <dbReference type="ARBA" id="ARBA00006751"/>
    </source>
</evidence>
<reference evidence="10" key="1">
    <citation type="journal article" date="2021" name="PeerJ">
        <title>Extensive microbial diversity within the chicken gut microbiome revealed by metagenomics and culture.</title>
        <authorList>
            <person name="Gilroy R."/>
            <person name="Ravi A."/>
            <person name="Getino M."/>
            <person name="Pursley I."/>
            <person name="Horton D.L."/>
            <person name="Alikhan N.F."/>
            <person name="Baker D."/>
            <person name="Gharbi K."/>
            <person name="Hall N."/>
            <person name="Watson M."/>
            <person name="Adriaenssens E.M."/>
            <person name="Foster-Nyarko E."/>
            <person name="Jarju S."/>
            <person name="Secka A."/>
            <person name="Antonio M."/>
            <person name="Oren A."/>
            <person name="Chaudhuri R.R."/>
            <person name="La Ragione R."/>
            <person name="Hildebrand F."/>
            <person name="Pallen M.J."/>
        </authorList>
    </citation>
    <scope>NUCLEOTIDE SEQUENCE</scope>
    <source>
        <strain evidence="10">1345</strain>
    </source>
</reference>
<keyword evidence="5 7" id="KW-0808">Transferase</keyword>
<comment type="caution">
    <text evidence="10">The sequence shown here is derived from an EMBL/GenBank/DDBJ whole genome shotgun (WGS) entry which is preliminary data.</text>
</comment>
<dbReference type="NCBIfam" id="TIGR01697">
    <property type="entry name" value="PNPH-PUNA-XAPA"/>
    <property type="match status" value="1"/>
</dbReference>
<dbReference type="GO" id="GO:0005737">
    <property type="term" value="C:cytoplasm"/>
    <property type="evidence" value="ECO:0007669"/>
    <property type="project" value="TreeGrafter"/>
</dbReference>
<feature type="binding site" evidence="8">
    <location>
        <position position="68"/>
    </location>
    <ligand>
        <name>phosphate</name>
        <dbReference type="ChEBI" id="CHEBI:43474"/>
    </ligand>
</feature>
<sequence>MTEFSVNNDLPQAAKKIAAQLRERVNITPLVGLILGSGWGGIAAALENRTVIPYADLQDMPACGVRGHAGNFVFGHAEKTPVVAVQGRFHMYEGHGAERAVLPVRILYELGVRIVILTNAAGGLNPHFSVGDLMILHDHINFTGRNPLVGVRPSAEFPEIFTDMTRVYDRELCETIHAVCGKMGIANHAGTYMQVLGPSYETPAEIRAYRLLGADAVGMSTAVEAIYARYLGIRVAGVSCITNLGAGLQAGGLAHADVLKESDRRGEVLTELMRDILRSLK</sequence>
<feature type="binding site" evidence="8">
    <location>
        <position position="37"/>
    </location>
    <ligand>
        <name>phosphate</name>
        <dbReference type="ChEBI" id="CHEBI:43474"/>
    </ligand>
</feature>
<dbReference type="PANTHER" id="PTHR11904:SF9">
    <property type="entry name" value="PURINE NUCLEOSIDE PHOSPHORYLASE-RELATED"/>
    <property type="match status" value="1"/>
</dbReference>
<reference evidence="10" key="2">
    <citation type="submission" date="2021-04" db="EMBL/GenBank/DDBJ databases">
        <authorList>
            <person name="Gilroy R."/>
        </authorList>
    </citation>
    <scope>NUCLEOTIDE SEQUENCE</scope>
    <source>
        <strain evidence="10">1345</strain>
    </source>
</reference>
<feature type="binding site" evidence="8">
    <location>
        <position position="220"/>
    </location>
    <ligand>
        <name>phosphate</name>
        <dbReference type="ChEBI" id="CHEBI:43474"/>
    </ligand>
</feature>
<feature type="binding site" evidence="8">
    <location>
        <position position="120"/>
    </location>
    <ligand>
        <name>phosphate</name>
        <dbReference type="ChEBI" id="CHEBI:43474"/>
    </ligand>
</feature>
<dbReference type="SUPFAM" id="SSF53167">
    <property type="entry name" value="Purine and uridine phosphorylases"/>
    <property type="match status" value="1"/>
</dbReference>
<keyword evidence="4 7" id="KW-0328">Glycosyltransferase</keyword>
<evidence type="ECO:0000313" key="11">
    <source>
        <dbReference type="Proteomes" id="UP000886750"/>
    </source>
</evidence>
<dbReference type="Gene3D" id="3.40.50.1580">
    <property type="entry name" value="Nucleoside phosphorylase domain"/>
    <property type="match status" value="1"/>
</dbReference>
<dbReference type="EMBL" id="DXCQ01000028">
    <property type="protein sequence ID" value="HIY96617.1"/>
    <property type="molecule type" value="Genomic_DNA"/>
</dbReference>
<evidence type="ECO:0000256" key="5">
    <source>
        <dbReference type="ARBA" id="ARBA00022679"/>
    </source>
</evidence>
<evidence type="ECO:0000313" key="10">
    <source>
        <dbReference type="EMBL" id="HIY96617.1"/>
    </source>
</evidence>
<name>A0A9D2CSE5_9FIRM</name>
<dbReference type="Proteomes" id="UP000886750">
    <property type="component" value="Unassembled WGS sequence"/>
</dbReference>
<feature type="domain" description="Nucleoside phosphorylase" evidence="9">
    <location>
        <begin position="31"/>
        <end position="278"/>
    </location>
</feature>
<organism evidence="10 11">
    <name type="scientific">Candidatus Borkfalkia excrementigallinarum</name>
    <dbReference type="NCBI Taxonomy" id="2838506"/>
    <lineage>
        <taxon>Bacteria</taxon>
        <taxon>Bacillati</taxon>
        <taxon>Bacillota</taxon>
        <taxon>Clostridia</taxon>
        <taxon>Christensenellales</taxon>
        <taxon>Christensenellaceae</taxon>
        <taxon>Candidatus Borkfalkia</taxon>
    </lineage>
</organism>
<dbReference type="Pfam" id="PF01048">
    <property type="entry name" value="PNP_UDP_1"/>
    <property type="match status" value="1"/>
</dbReference>
<dbReference type="GO" id="GO:0004731">
    <property type="term" value="F:purine-nucleoside phosphorylase activity"/>
    <property type="evidence" value="ECO:0007669"/>
    <property type="project" value="UniProtKB-EC"/>
</dbReference>
<evidence type="ECO:0000256" key="1">
    <source>
        <dbReference type="ARBA" id="ARBA00002678"/>
    </source>
</evidence>
<comment type="pathway">
    <text evidence="2 7">Purine metabolism; purine nucleoside salvage.</text>
</comment>
<evidence type="ECO:0000256" key="8">
    <source>
        <dbReference type="PIRSR" id="PIRSR000477-2"/>
    </source>
</evidence>
<evidence type="ECO:0000256" key="4">
    <source>
        <dbReference type="ARBA" id="ARBA00022676"/>
    </source>
</evidence>
<accession>A0A9D2CSE5</accession>
<dbReference type="EC" id="2.4.2.1" evidence="7"/>
<evidence type="ECO:0000256" key="6">
    <source>
        <dbReference type="ARBA" id="ARBA00048556"/>
    </source>
</evidence>
<evidence type="ECO:0000256" key="7">
    <source>
        <dbReference type="PIRNR" id="PIRNR000477"/>
    </source>
</evidence>
<comment type="similarity">
    <text evidence="3 7">Belongs to the PNP/MTAP phosphorylase family.</text>
</comment>
<dbReference type="GO" id="GO:0009116">
    <property type="term" value="P:nucleoside metabolic process"/>
    <property type="evidence" value="ECO:0007669"/>
    <property type="project" value="InterPro"/>
</dbReference>
<dbReference type="NCBIfam" id="NF006054">
    <property type="entry name" value="PRK08202.1"/>
    <property type="match status" value="1"/>
</dbReference>
<dbReference type="CDD" id="cd09009">
    <property type="entry name" value="PNP-EcPNPII_like"/>
    <property type="match status" value="1"/>
</dbReference>
<evidence type="ECO:0000259" key="9">
    <source>
        <dbReference type="Pfam" id="PF01048"/>
    </source>
</evidence>
<comment type="catalytic activity">
    <reaction evidence="6">
        <text>a purine 2'-deoxy-D-ribonucleoside + phosphate = a purine nucleobase + 2-deoxy-alpha-D-ribose 1-phosphate</text>
        <dbReference type="Rhea" id="RHEA:36431"/>
        <dbReference type="ChEBI" id="CHEBI:26386"/>
        <dbReference type="ChEBI" id="CHEBI:43474"/>
        <dbReference type="ChEBI" id="CHEBI:57259"/>
        <dbReference type="ChEBI" id="CHEBI:142361"/>
        <dbReference type="EC" id="2.4.2.1"/>
    </reaction>
</comment>
<protein>
    <recommendedName>
        <fullName evidence="7">Purine nucleoside phosphorylase</fullName>
        <ecNumber evidence="7">2.4.2.1</ecNumber>
    </recommendedName>
    <alternativeName>
        <fullName evidence="7">Inosine-guanosine phosphorylase</fullName>
    </alternativeName>
</protein>
<dbReference type="AlphaFoldDB" id="A0A9D2CSE5"/>
<dbReference type="InterPro" id="IPR011268">
    <property type="entry name" value="Purine_phosphorylase"/>
</dbReference>
<gene>
    <name evidence="10" type="ORF">H9729_02915</name>
</gene>